<dbReference type="NCBIfam" id="TIGR00247">
    <property type="entry name" value="endolytic transglycosylase MltG"/>
    <property type="match status" value="1"/>
</dbReference>
<keyword evidence="5 7" id="KW-0456">Lyase</keyword>
<comment type="caution">
    <text evidence="8">The sequence shown here is derived from an EMBL/GenBank/DDBJ whole genome shotgun (WGS) entry which is preliminary data.</text>
</comment>
<comment type="subcellular location">
    <subcellularLocation>
        <location evidence="7">Cell membrane</location>
        <topology evidence="7">Single-pass membrane protein</topology>
    </subcellularLocation>
</comment>
<dbReference type="PANTHER" id="PTHR30518">
    <property type="entry name" value="ENDOLYTIC MUREIN TRANSGLYCOSYLASE"/>
    <property type="match status" value="1"/>
</dbReference>
<evidence type="ECO:0000256" key="7">
    <source>
        <dbReference type="HAMAP-Rule" id="MF_02065"/>
    </source>
</evidence>
<dbReference type="AlphaFoldDB" id="A0A2M6WVU6"/>
<gene>
    <name evidence="7" type="primary">mltG</name>
    <name evidence="8" type="ORF">COT82_00545</name>
</gene>
<comment type="catalytic activity">
    <reaction evidence="7">
        <text>a peptidoglycan chain = a peptidoglycan chain with N-acetyl-1,6-anhydromuramyl-[peptide] at the reducing end + a peptidoglycan chain with N-acetylglucosamine at the non-reducing end.</text>
        <dbReference type="EC" id="4.2.2.29"/>
    </reaction>
</comment>
<dbReference type="Gene3D" id="3.30.1490.480">
    <property type="entry name" value="Endolytic murein transglycosylase"/>
    <property type="match status" value="1"/>
</dbReference>
<evidence type="ECO:0000256" key="6">
    <source>
        <dbReference type="ARBA" id="ARBA00023316"/>
    </source>
</evidence>
<comment type="similarity">
    <text evidence="7">Belongs to the transglycosylase MltG family.</text>
</comment>
<dbReference type="GO" id="GO:0005886">
    <property type="term" value="C:plasma membrane"/>
    <property type="evidence" value="ECO:0007669"/>
    <property type="project" value="UniProtKB-SubCell"/>
</dbReference>
<dbReference type="GO" id="GO:0071555">
    <property type="term" value="P:cell wall organization"/>
    <property type="evidence" value="ECO:0007669"/>
    <property type="project" value="UniProtKB-KW"/>
</dbReference>
<dbReference type="Pfam" id="PF02618">
    <property type="entry name" value="YceG"/>
    <property type="match status" value="1"/>
</dbReference>
<organism evidence="8 9">
    <name type="scientific">Candidatus Campbellbacteria bacterium CG10_big_fil_rev_8_21_14_0_10_35_52</name>
    <dbReference type="NCBI Taxonomy" id="1974527"/>
    <lineage>
        <taxon>Bacteria</taxon>
        <taxon>Candidatus Campbelliibacteriota</taxon>
    </lineage>
</organism>
<dbReference type="GO" id="GO:0009252">
    <property type="term" value="P:peptidoglycan biosynthetic process"/>
    <property type="evidence" value="ECO:0007669"/>
    <property type="project" value="UniProtKB-UniRule"/>
</dbReference>
<keyword evidence="1 7" id="KW-1003">Cell membrane</keyword>
<reference evidence="9" key="1">
    <citation type="submission" date="2017-09" db="EMBL/GenBank/DDBJ databases">
        <title>Depth-based differentiation of microbial function through sediment-hosted aquifers and enrichment of novel symbionts in the deep terrestrial subsurface.</title>
        <authorList>
            <person name="Probst A.J."/>
            <person name="Ladd B."/>
            <person name="Jarett J.K."/>
            <person name="Geller-Mcgrath D.E."/>
            <person name="Sieber C.M.K."/>
            <person name="Emerson J.B."/>
            <person name="Anantharaman K."/>
            <person name="Thomas B.C."/>
            <person name="Malmstrom R."/>
            <person name="Stieglmeier M."/>
            <person name="Klingl A."/>
            <person name="Woyke T."/>
            <person name="Ryan C.M."/>
            <person name="Banfield J.F."/>
        </authorList>
    </citation>
    <scope>NUCLEOTIDE SEQUENCE [LARGE SCALE GENOMIC DNA]</scope>
</reference>
<evidence type="ECO:0000256" key="4">
    <source>
        <dbReference type="ARBA" id="ARBA00023136"/>
    </source>
</evidence>
<comment type="function">
    <text evidence="7">Functions as a peptidoglycan terminase that cleaves nascent peptidoglycan strands endolytically to terminate their elongation.</text>
</comment>
<evidence type="ECO:0000313" key="9">
    <source>
        <dbReference type="Proteomes" id="UP000230481"/>
    </source>
</evidence>
<sequence>MSKVLNILYKSLYLICKYFLFFYKKTSAYLNYHKRKFILIAIALFIIAIFFYAEVVRAPSNFPIRETVTIKEGASLYEVAEQMKNKNIIRSSFWFRNLIILLNRENSVLFGDYFLERSENIFNMAFKISNGDFNLNLIKVIINEGATVNEIAKIFEEKFDLFDGKEFLNIAGDKEGYLFPDTYFFPSNLKAKEAVKILNDTFTKKITEIDAEIKTFEKSLDEIIIMASILEKEARTMETRKIIAGILWKRIKIGMPLQVDSVFDKVNGRNSFTLTLDDLKTDHPYNTYTNKGLPPGPISNPGLDSILAAIRPTESQYLYFLSDMRGNMYYSKTFDEHIRKKRLYLN</sequence>
<evidence type="ECO:0000256" key="5">
    <source>
        <dbReference type="ARBA" id="ARBA00023239"/>
    </source>
</evidence>
<dbReference type="HAMAP" id="MF_02065">
    <property type="entry name" value="MltG"/>
    <property type="match status" value="1"/>
</dbReference>
<keyword evidence="3 7" id="KW-1133">Transmembrane helix</keyword>
<dbReference type="Proteomes" id="UP000230481">
    <property type="component" value="Unassembled WGS sequence"/>
</dbReference>
<dbReference type="EMBL" id="PFAA01000015">
    <property type="protein sequence ID" value="PIT96924.1"/>
    <property type="molecule type" value="Genomic_DNA"/>
</dbReference>
<evidence type="ECO:0000256" key="3">
    <source>
        <dbReference type="ARBA" id="ARBA00022989"/>
    </source>
</evidence>
<evidence type="ECO:0000256" key="2">
    <source>
        <dbReference type="ARBA" id="ARBA00022692"/>
    </source>
</evidence>
<keyword evidence="4 7" id="KW-0472">Membrane</keyword>
<proteinExistence type="inferred from homology"/>
<evidence type="ECO:0000256" key="1">
    <source>
        <dbReference type="ARBA" id="ARBA00022475"/>
    </source>
</evidence>
<dbReference type="EC" id="4.2.2.29" evidence="7"/>
<feature type="site" description="Important for catalytic activity" evidence="7">
    <location>
        <position position="233"/>
    </location>
</feature>
<accession>A0A2M6WVU6</accession>
<name>A0A2M6WVU6_9BACT</name>
<evidence type="ECO:0000313" key="8">
    <source>
        <dbReference type="EMBL" id="PIT96924.1"/>
    </source>
</evidence>
<dbReference type="GO" id="GO:0008932">
    <property type="term" value="F:lytic endotransglycosylase activity"/>
    <property type="evidence" value="ECO:0007669"/>
    <property type="project" value="UniProtKB-UniRule"/>
</dbReference>
<protein>
    <recommendedName>
        <fullName evidence="7">Endolytic murein transglycosylase</fullName>
        <ecNumber evidence="7">4.2.2.29</ecNumber>
    </recommendedName>
    <alternativeName>
        <fullName evidence="7">Peptidoglycan lytic transglycosylase</fullName>
    </alternativeName>
    <alternativeName>
        <fullName evidence="7">Peptidoglycan polymerization terminase</fullName>
    </alternativeName>
</protein>
<dbReference type="PANTHER" id="PTHR30518:SF2">
    <property type="entry name" value="ENDOLYTIC MUREIN TRANSGLYCOSYLASE"/>
    <property type="match status" value="1"/>
</dbReference>
<keyword evidence="6 7" id="KW-0961">Cell wall biogenesis/degradation</keyword>
<feature type="transmembrane region" description="Helical" evidence="7">
    <location>
        <begin position="35"/>
        <end position="53"/>
    </location>
</feature>
<keyword evidence="2 7" id="KW-0812">Transmembrane</keyword>
<dbReference type="InterPro" id="IPR003770">
    <property type="entry name" value="MLTG-like"/>
</dbReference>